<dbReference type="OrthoDB" id="9803739at2"/>
<evidence type="ECO:0000256" key="1">
    <source>
        <dbReference type="ARBA" id="ARBA00007847"/>
    </source>
</evidence>
<dbReference type="NCBIfam" id="TIGR00035">
    <property type="entry name" value="asp_race"/>
    <property type="match status" value="1"/>
</dbReference>
<reference evidence="3" key="1">
    <citation type="submission" date="2016-10" db="EMBL/GenBank/DDBJ databases">
        <title>Draft Genome Sequence of Nocardioides luteus Strain BAFB, an Alkane-Degrading Bacterium Isolated from JP-7 Polluted Soil.</title>
        <authorList>
            <person name="Brown L."/>
            <person name="Ruiz O.N."/>
            <person name="Gunasekera T."/>
        </authorList>
    </citation>
    <scope>NUCLEOTIDE SEQUENCE [LARGE SCALE GENOMIC DNA]</scope>
    <source>
        <strain evidence="3">BAFB</strain>
    </source>
</reference>
<dbReference type="InterPro" id="IPR001920">
    <property type="entry name" value="Asp/Glu_race"/>
</dbReference>
<comment type="caution">
    <text evidence="3">The sequence shown here is derived from an EMBL/GenBank/DDBJ whole genome shotgun (WGS) entry which is preliminary data.</text>
</comment>
<keyword evidence="4" id="KW-1185">Reference proteome</keyword>
<dbReference type="EMBL" id="JZDQ02000031">
    <property type="protein sequence ID" value="OIJ24909.1"/>
    <property type="molecule type" value="Genomic_DNA"/>
</dbReference>
<dbReference type="PANTHER" id="PTHR21198:SF7">
    <property type="entry name" value="ASPARTATE-GLUTAMATE RACEMASE FAMILY"/>
    <property type="match status" value="1"/>
</dbReference>
<evidence type="ECO:0000313" key="3">
    <source>
        <dbReference type="EMBL" id="OIJ24909.1"/>
    </source>
</evidence>
<dbReference type="SUPFAM" id="SSF53681">
    <property type="entry name" value="Aspartate/glutamate racemase"/>
    <property type="match status" value="2"/>
</dbReference>
<dbReference type="Gene3D" id="3.40.50.1860">
    <property type="match status" value="2"/>
</dbReference>
<evidence type="ECO:0000313" key="4">
    <source>
        <dbReference type="Proteomes" id="UP000033772"/>
    </source>
</evidence>
<keyword evidence="2" id="KW-0413">Isomerase</keyword>
<dbReference type="RefSeq" id="WP_045548362.1">
    <property type="nucleotide sequence ID" value="NZ_JZDQ02000031.1"/>
</dbReference>
<dbReference type="Proteomes" id="UP000033772">
    <property type="component" value="Unassembled WGS sequence"/>
</dbReference>
<proteinExistence type="inferred from homology"/>
<accession>A0A1J4N018</accession>
<dbReference type="InterPro" id="IPR015942">
    <property type="entry name" value="Asp/Glu/hydantoin_racemase"/>
</dbReference>
<gene>
    <name evidence="3" type="ORF">UG56_020040</name>
</gene>
<name>A0A1J4N018_9ACTN</name>
<organism evidence="3 4">
    <name type="scientific">Nocardioides luteus</name>
    <dbReference type="NCBI Taxonomy" id="1844"/>
    <lineage>
        <taxon>Bacteria</taxon>
        <taxon>Bacillati</taxon>
        <taxon>Actinomycetota</taxon>
        <taxon>Actinomycetes</taxon>
        <taxon>Propionibacteriales</taxon>
        <taxon>Nocardioidaceae</taxon>
        <taxon>Nocardioides</taxon>
    </lineage>
</organism>
<dbReference type="GO" id="GO:0047661">
    <property type="term" value="F:amino-acid racemase activity"/>
    <property type="evidence" value="ECO:0007669"/>
    <property type="project" value="InterPro"/>
</dbReference>
<dbReference type="Pfam" id="PF01177">
    <property type="entry name" value="Asp_Glu_race"/>
    <property type="match status" value="1"/>
</dbReference>
<protein>
    <submittedName>
        <fullName evidence="3">Aspartate racemase</fullName>
    </submittedName>
</protein>
<dbReference type="InterPro" id="IPR004380">
    <property type="entry name" value="Asp_race"/>
</dbReference>
<sequence length="230" mass="24667">MQTIGLIGGMSWESTAAYYEGLNKGVQERLGGLHSAKIVLASVDLAELTALQEKEAWDQVAEILVASAKSVVAGGADLILMCTTTFHKVYDEVAAAVDVPVLHLADVLAAKAKELGITKAGFLATRYTVENDFFAQRISDHGVDVNLPDTLHIEMLDSIIYEELVHRNVVPGSRKRVLEVVHELWDAGSDGVILGASELSLLVRPSDVDVPILDAITVHVEAALNHALPA</sequence>
<dbReference type="AlphaFoldDB" id="A0A1J4N018"/>
<dbReference type="STRING" id="1844.UG56_020040"/>
<comment type="similarity">
    <text evidence="1">Belongs to the aspartate/glutamate racemases family.</text>
</comment>
<evidence type="ECO:0000256" key="2">
    <source>
        <dbReference type="ARBA" id="ARBA00023235"/>
    </source>
</evidence>
<dbReference type="PANTHER" id="PTHR21198">
    <property type="entry name" value="GLUTAMATE RACEMASE"/>
    <property type="match status" value="1"/>
</dbReference>